<evidence type="ECO:0000256" key="1">
    <source>
        <dbReference type="ARBA" id="ARBA00009981"/>
    </source>
</evidence>
<dbReference type="RefSeq" id="WP_085467176.1">
    <property type="nucleotide sequence ID" value="NZ_FXBL01000004.1"/>
</dbReference>
<comment type="function">
    <text evidence="2">Antitoxin component of a type II toxin-antitoxin (TA) system.</text>
</comment>
<dbReference type="InterPro" id="IPR006442">
    <property type="entry name" value="Antitoxin_Phd/YefM"/>
</dbReference>
<dbReference type="SUPFAM" id="SSF143120">
    <property type="entry name" value="YefM-like"/>
    <property type="match status" value="1"/>
</dbReference>
<dbReference type="InterPro" id="IPR036165">
    <property type="entry name" value="YefM-like_sf"/>
</dbReference>
<evidence type="ECO:0000313" key="3">
    <source>
        <dbReference type="EMBL" id="SMH56855.1"/>
    </source>
</evidence>
<dbReference type="NCBIfam" id="TIGR01552">
    <property type="entry name" value="phd_fam"/>
    <property type="match status" value="1"/>
</dbReference>
<dbReference type="EMBL" id="FXBL01000004">
    <property type="protein sequence ID" value="SMH56855.1"/>
    <property type="molecule type" value="Genomic_DNA"/>
</dbReference>
<protein>
    <recommendedName>
        <fullName evidence="2">Antitoxin</fullName>
    </recommendedName>
</protein>
<reference evidence="3 4" key="1">
    <citation type="submission" date="2017-04" db="EMBL/GenBank/DDBJ databases">
        <authorList>
            <person name="Afonso C.L."/>
            <person name="Miller P.J."/>
            <person name="Scott M.A."/>
            <person name="Spackman E."/>
            <person name="Goraichik I."/>
            <person name="Dimitrov K.M."/>
            <person name="Suarez D.L."/>
            <person name="Swayne D.E."/>
        </authorList>
    </citation>
    <scope>NUCLEOTIDE SEQUENCE [LARGE SCALE GENOMIC DNA]</scope>
    <source>
        <strain evidence="3 4">B5P</strain>
    </source>
</reference>
<dbReference type="Proteomes" id="UP000193083">
    <property type="component" value="Unassembled WGS sequence"/>
</dbReference>
<sequence length="80" mass="8828">MNRIVTAAEANRDFSKLLKRVKEGDTVVITNHGTTIATLAPADADDLAARQKALDALVERLQSQPVKNIGKWTRDEANER</sequence>
<name>A0A1X7PXL3_9HYPH</name>
<dbReference type="Gene3D" id="3.40.1620.10">
    <property type="entry name" value="YefM-like domain"/>
    <property type="match status" value="1"/>
</dbReference>
<organism evidence="3 4">
    <name type="scientific">Mesorhizobium australicum</name>
    <dbReference type="NCBI Taxonomy" id="536018"/>
    <lineage>
        <taxon>Bacteria</taxon>
        <taxon>Pseudomonadati</taxon>
        <taxon>Pseudomonadota</taxon>
        <taxon>Alphaproteobacteria</taxon>
        <taxon>Hyphomicrobiales</taxon>
        <taxon>Phyllobacteriaceae</taxon>
        <taxon>Mesorhizobium</taxon>
    </lineage>
</organism>
<keyword evidence="4" id="KW-1185">Reference proteome</keyword>
<dbReference type="OrthoDB" id="7276624at2"/>
<evidence type="ECO:0000313" key="4">
    <source>
        <dbReference type="Proteomes" id="UP000193083"/>
    </source>
</evidence>
<comment type="similarity">
    <text evidence="1 2">Belongs to the phD/YefM antitoxin family.</text>
</comment>
<accession>A0A1X7PXL3</accession>
<evidence type="ECO:0000256" key="2">
    <source>
        <dbReference type="RuleBase" id="RU362080"/>
    </source>
</evidence>
<dbReference type="AlphaFoldDB" id="A0A1X7PXL3"/>
<dbReference type="Pfam" id="PF02604">
    <property type="entry name" value="PhdYeFM_antitox"/>
    <property type="match status" value="1"/>
</dbReference>
<gene>
    <name evidence="3" type="ORF">SAMN02982922_5610</name>
</gene>
<proteinExistence type="inferred from homology"/>